<evidence type="ECO:0008006" key="2">
    <source>
        <dbReference type="Google" id="ProtNLM"/>
    </source>
</evidence>
<organism evidence="1">
    <name type="scientific">bioreactor metagenome</name>
    <dbReference type="NCBI Taxonomy" id="1076179"/>
    <lineage>
        <taxon>unclassified sequences</taxon>
        <taxon>metagenomes</taxon>
        <taxon>ecological metagenomes</taxon>
    </lineage>
</organism>
<proteinExistence type="predicted"/>
<dbReference type="Pfam" id="PF13552">
    <property type="entry name" value="DUF4127"/>
    <property type="match status" value="1"/>
</dbReference>
<dbReference type="EMBL" id="VSSQ01000290">
    <property type="protein sequence ID" value="MPL89916.1"/>
    <property type="molecule type" value="Genomic_DNA"/>
</dbReference>
<dbReference type="AlphaFoldDB" id="A0A644VF01"/>
<reference evidence="1" key="1">
    <citation type="submission" date="2019-08" db="EMBL/GenBank/DDBJ databases">
        <authorList>
            <person name="Kucharzyk K."/>
            <person name="Murdoch R.W."/>
            <person name="Higgins S."/>
            <person name="Loffler F."/>
        </authorList>
    </citation>
    <scope>NUCLEOTIDE SEQUENCE</scope>
</reference>
<comment type="caution">
    <text evidence="1">The sequence shown here is derived from an EMBL/GenBank/DDBJ whole genome shotgun (WGS) entry which is preliminary data.</text>
</comment>
<dbReference type="InterPro" id="IPR025394">
    <property type="entry name" value="DUF4127"/>
</dbReference>
<evidence type="ECO:0000313" key="1">
    <source>
        <dbReference type="EMBL" id="MPL89916.1"/>
    </source>
</evidence>
<accession>A0A644VF01</accession>
<gene>
    <name evidence="1" type="ORF">SDC9_35958</name>
</gene>
<name>A0A644VF01_9ZZZZ</name>
<protein>
    <recommendedName>
        <fullName evidence="2">DUF4127 family protein</fullName>
    </recommendedName>
</protein>
<sequence length="522" mass="59040">MYMQIKHLLTLLAIVISTFTYAHPAHADAKIIYIPLDNRPVCLDYVQDTAQKAGYNLAVPPVKLLSNHKDGGNMEGLWKWLEAEAPTARAAVLATDSLNYGGLVASRKHEYSFRFLAEKTVLLQSLNAINPYMKIFAFSTIMRTPRQSAGNVEPNYYDYFGPSIFRLSQLEDKEDNKSLTVNELQEKYDLLRKIPSYLLLDWNDRREKNLRTNEQLIDMAHDNVFEFLAIGKDDCAPLSRTHMESRHLAKSAAANKLSSKKFQIVPGVDQLGMLLVTRAINELKGSTPKIYVEYAPGKGGSTIPLYSDESVHDSIAHQIIVLGAKETSNKEKADLILAVNTPFNGVFQDSTSNENAPYGSEANKKFAKELSALTKVHPVALADISYANGSDNGFMLELENRNLLPSFAAYSGWNTADNSIGFALAQGVLAKNMSQQDKENLLKIRYLDDWIYQSNIRYRLALEIERQDFKLKYDLGKYYNKILGATNKYFTKYTSQEPFLKGTNYTVEFPWNRLFEIDVKIQ</sequence>